<dbReference type="GeneID" id="28767275"/>
<protein>
    <submittedName>
        <fullName evidence="1">Uncharacterized protein</fullName>
    </submittedName>
</protein>
<dbReference type="OrthoDB" id="10437022at2759"/>
<evidence type="ECO:0000313" key="2">
    <source>
        <dbReference type="Proteomes" id="UP000077069"/>
    </source>
</evidence>
<dbReference type="EMBL" id="KV441563">
    <property type="protein sequence ID" value="OAF99070.1"/>
    <property type="molecule type" value="Genomic_DNA"/>
</dbReference>
<organism evidence="1 2">
    <name type="scientific">Paraphaeosphaeria sporulosa</name>
    <dbReference type="NCBI Taxonomy" id="1460663"/>
    <lineage>
        <taxon>Eukaryota</taxon>
        <taxon>Fungi</taxon>
        <taxon>Dikarya</taxon>
        <taxon>Ascomycota</taxon>
        <taxon>Pezizomycotina</taxon>
        <taxon>Dothideomycetes</taxon>
        <taxon>Pleosporomycetidae</taxon>
        <taxon>Pleosporales</taxon>
        <taxon>Massarineae</taxon>
        <taxon>Didymosphaeriaceae</taxon>
        <taxon>Paraphaeosphaeria</taxon>
    </lineage>
</organism>
<dbReference type="AlphaFoldDB" id="A0A177BVW5"/>
<dbReference type="RefSeq" id="XP_018029436.1">
    <property type="nucleotide sequence ID" value="XM_018183789.1"/>
</dbReference>
<reference evidence="1 2" key="1">
    <citation type="submission" date="2016-05" db="EMBL/GenBank/DDBJ databases">
        <title>Comparative analysis of secretome profiles of manganese(II)-oxidizing ascomycete fungi.</title>
        <authorList>
            <consortium name="DOE Joint Genome Institute"/>
            <person name="Zeiner C.A."/>
            <person name="Purvine S.O."/>
            <person name="Zink E.M."/>
            <person name="Wu S."/>
            <person name="Pasa-Tolic L."/>
            <person name="Chaput D.L."/>
            <person name="Haridas S."/>
            <person name="Grigoriev I.V."/>
            <person name="Santelli C.M."/>
            <person name="Hansel C.M."/>
        </authorList>
    </citation>
    <scope>NUCLEOTIDE SEQUENCE [LARGE SCALE GENOMIC DNA]</scope>
    <source>
        <strain evidence="1 2">AP3s5-JAC2a</strain>
    </source>
</reference>
<name>A0A177BVW5_9PLEO</name>
<dbReference type="InParanoid" id="A0A177BVW5"/>
<gene>
    <name evidence="1" type="ORF">CC84DRAFT_1233456</name>
</gene>
<evidence type="ECO:0000313" key="1">
    <source>
        <dbReference type="EMBL" id="OAF99070.1"/>
    </source>
</evidence>
<sequence length="255" mass="28832">MFYPVEVLLHFPAMVTVGSGQEARRFTEARTNQIIDLQTYERKAAVDEKRWTTSHTKFEAQNPPPAYYHASPMMRLPTEIRLQILAEVLFDPDEITFNFNVPDPSALFLDALKQHAVQLPSTYAKSYSEYSFQALLILRLAPQWKNQIFVELQQNDPGTPRKRSNARKLYTDFHGDSLHRREACLDCYVHCRCWENHSAQCTRNRANGQLLRVCKAIWAPCCTPWGPAGSSSATSTCAASCSTAACCGSTCFRVA</sequence>
<keyword evidence="2" id="KW-1185">Reference proteome</keyword>
<accession>A0A177BVW5</accession>
<dbReference type="Proteomes" id="UP000077069">
    <property type="component" value="Unassembled WGS sequence"/>
</dbReference>
<proteinExistence type="predicted"/>